<feature type="domain" description="YjeF N-terminal" evidence="21">
    <location>
        <begin position="18"/>
        <end position="223"/>
    </location>
</feature>
<feature type="binding site" evidence="18">
    <location>
        <position position="169"/>
    </location>
    <ligand>
        <name>K(+)</name>
        <dbReference type="ChEBI" id="CHEBI:29103"/>
    </ligand>
</feature>
<keyword evidence="5 18" id="KW-0479">Metal-binding</keyword>
<dbReference type="SUPFAM" id="SSF64153">
    <property type="entry name" value="YjeF N-terminal domain-like"/>
    <property type="match status" value="1"/>
</dbReference>
<feature type="binding site" evidence="17">
    <location>
        <position position="381"/>
    </location>
    <ligand>
        <name>(6S)-NADPHX</name>
        <dbReference type="ChEBI" id="CHEBI:64076"/>
    </ligand>
</feature>
<evidence type="ECO:0000256" key="14">
    <source>
        <dbReference type="ARBA" id="ARBA00025153"/>
    </source>
</evidence>
<dbReference type="GO" id="GO:0110051">
    <property type="term" value="P:metabolite repair"/>
    <property type="evidence" value="ECO:0007669"/>
    <property type="project" value="TreeGrafter"/>
</dbReference>
<comment type="catalytic activity">
    <reaction evidence="15 17 19">
        <text>(6S)-NADHX + ADP = AMP + phosphate + NADH + H(+)</text>
        <dbReference type="Rhea" id="RHEA:32223"/>
        <dbReference type="ChEBI" id="CHEBI:15378"/>
        <dbReference type="ChEBI" id="CHEBI:43474"/>
        <dbReference type="ChEBI" id="CHEBI:57945"/>
        <dbReference type="ChEBI" id="CHEBI:64074"/>
        <dbReference type="ChEBI" id="CHEBI:456215"/>
        <dbReference type="ChEBI" id="CHEBI:456216"/>
        <dbReference type="EC" id="4.2.1.136"/>
    </reaction>
</comment>
<keyword evidence="6 17" id="KW-0547">Nucleotide-binding</keyword>
<feature type="binding site" evidence="17">
    <location>
        <position position="267"/>
    </location>
    <ligand>
        <name>(6S)-NADPHX</name>
        <dbReference type="ChEBI" id="CHEBI:64076"/>
    </ligand>
</feature>
<comment type="similarity">
    <text evidence="3 19">In the N-terminal section; belongs to the NnrE/AIBP family.</text>
</comment>
<evidence type="ECO:0000256" key="4">
    <source>
        <dbReference type="ARBA" id="ARBA00009524"/>
    </source>
</evidence>
<dbReference type="HAMAP" id="MF_01966">
    <property type="entry name" value="NADHX_epimerase"/>
    <property type="match status" value="1"/>
</dbReference>
<name>A0A1H8K8A6_9PROT</name>
<feature type="binding site" evidence="18">
    <location>
        <position position="129"/>
    </location>
    <ligand>
        <name>K(+)</name>
        <dbReference type="ChEBI" id="CHEBI:29103"/>
    </ligand>
</feature>
<comment type="function">
    <text evidence="17">Catalyzes the dehydration of the S-form of NAD(P)HX at the expense of ADP, which is converted to AMP. Together with NAD(P)HX epimerase, which catalyzes the epimerization of the S- and R-forms, the enzyme allows the repair of both epimers of NAD(P)HX, a damaged form of NAD(P)H that is a result of enzymatic or heat-dependent hydration.</text>
</comment>
<dbReference type="Pfam" id="PF03853">
    <property type="entry name" value="YjeF_N"/>
    <property type="match status" value="1"/>
</dbReference>
<comment type="function">
    <text evidence="18">Catalyzes the epimerization of the S- and R-forms of NAD(P)HX, a damaged form of NAD(P)H that is a result of enzymatic or heat-dependent hydration. This is a prerequisite for the S-specific NAD(P)H-hydrate dehydratase to allow the repair of both epimers of NAD(P)HX.</text>
</comment>
<keyword evidence="8 17" id="KW-0521">NADP</keyword>
<dbReference type="InterPro" id="IPR000631">
    <property type="entry name" value="CARKD"/>
</dbReference>
<evidence type="ECO:0000313" key="22">
    <source>
        <dbReference type="EMBL" id="SEN89269.1"/>
    </source>
</evidence>
<evidence type="ECO:0000256" key="12">
    <source>
        <dbReference type="ARBA" id="ARBA00023239"/>
    </source>
</evidence>
<keyword evidence="22" id="KW-0808">Transferase</keyword>
<dbReference type="GO" id="GO:0046872">
    <property type="term" value="F:metal ion binding"/>
    <property type="evidence" value="ECO:0007669"/>
    <property type="project" value="UniProtKB-UniRule"/>
</dbReference>
<dbReference type="PROSITE" id="PS51385">
    <property type="entry name" value="YJEF_N"/>
    <property type="match status" value="1"/>
</dbReference>
<keyword evidence="22" id="KW-0418">Kinase</keyword>
<dbReference type="EC" id="4.2.1.136" evidence="19"/>
<evidence type="ECO:0000256" key="19">
    <source>
        <dbReference type="PIRNR" id="PIRNR017184"/>
    </source>
</evidence>
<feature type="binding site" evidence="18">
    <location>
        <begin position="66"/>
        <end position="70"/>
    </location>
    <ligand>
        <name>(6S)-NADPHX</name>
        <dbReference type="ChEBI" id="CHEBI:64076"/>
    </ligand>
</feature>
<evidence type="ECO:0000256" key="15">
    <source>
        <dbReference type="ARBA" id="ARBA00048238"/>
    </source>
</evidence>
<dbReference type="GO" id="GO:0052856">
    <property type="term" value="F:NAD(P)HX epimerase activity"/>
    <property type="evidence" value="ECO:0007669"/>
    <property type="project" value="UniProtKB-UniRule"/>
</dbReference>
<sequence length="522" mass="55137">MSTLKNNLSTAIYSTVEIREIEHLAAVLPGRPQLMEAAGLAAAETARDRLLSTHKPRVLVLAGPGNNGGDAFVAARHLREWRFKVTLVFTGEQAKLSEDARRAMNAWVATGAEMLSEIPENETWDVVIDGLFGIGLDQQGGRELGGKYLAMVNTVNAMKLPVLSIDIPSGLGSDTGAVCGAAVIATVTTTFIGLKPGLFTNDGPDYCGEVFLHDLDLNVSSLKKPDSWLMDQVHIRRLLPPPRRANSHKGMFGSIGVIGGSAGMVGAALLAGTAGLKLGAGRVYLGLMAPDAPGVDTFQPELMLRPIQDLFKLEQLNCLVVGPGLGTETAACFWLKCALQTTLPLVLDADGLNLVASHSEIAELLGERLRERNAPSILTPHPAEAARLLQSTTASVQQDRMAAAAELAQRFNCWIVLKGSGSVCAMPDGRRFINTSGNPGLSSAGTGDILSGMIGAFLAQRSSPENALLAAVYLHGAAADVLQKQYGGCIGMTASEIPNAARNLLNQWITVTSVPTPHQEEG</sequence>
<dbReference type="HAMAP" id="MF_01965">
    <property type="entry name" value="NADHX_dehydratase"/>
    <property type="match status" value="1"/>
</dbReference>
<dbReference type="InterPro" id="IPR036652">
    <property type="entry name" value="YjeF_N_dom_sf"/>
</dbReference>
<dbReference type="PANTHER" id="PTHR12592:SF0">
    <property type="entry name" value="ATP-DEPENDENT (S)-NAD(P)H-HYDRATE DEHYDRATASE"/>
    <property type="match status" value="1"/>
</dbReference>
<evidence type="ECO:0000256" key="17">
    <source>
        <dbReference type="HAMAP-Rule" id="MF_01965"/>
    </source>
</evidence>
<feature type="binding site" evidence="17">
    <location>
        <position position="324"/>
    </location>
    <ligand>
        <name>(6S)-NADPHX</name>
        <dbReference type="ChEBI" id="CHEBI:64076"/>
    </ligand>
</feature>
<comment type="caution">
    <text evidence="18">Lacks conserved residue(s) required for the propagation of feature annotation.</text>
</comment>
<evidence type="ECO:0000256" key="6">
    <source>
        <dbReference type="ARBA" id="ARBA00022741"/>
    </source>
</evidence>
<comment type="catalytic activity">
    <reaction evidence="1 18 19">
        <text>(6R)-NADHX = (6S)-NADHX</text>
        <dbReference type="Rhea" id="RHEA:32215"/>
        <dbReference type="ChEBI" id="CHEBI:64074"/>
        <dbReference type="ChEBI" id="CHEBI:64075"/>
        <dbReference type="EC" id="5.1.99.6"/>
    </reaction>
</comment>
<comment type="cofactor">
    <cofactor evidence="17">
        <name>Mg(2+)</name>
        <dbReference type="ChEBI" id="CHEBI:18420"/>
    </cofactor>
</comment>
<evidence type="ECO:0000256" key="1">
    <source>
        <dbReference type="ARBA" id="ARBA00000013"/>
    </source>
</evidence>
<evidence type="ECO:0000256" key="5">
    <source>
        <dbReference type="ARBA" id="ARBA00022723"/>
    </source>
</evidence>
<dbReference type="NCBIfam" id="TIGR00197">
    <property type="entry name" value="yjeF_nterm"/>
    <property type="match status" value="1"/>
</dbReference>
<dbReference type="InterPro" id="IPR030677">
    <property type="entry name" value="Nnr"/>
</dbReference>
<evidence type="ECO:0000256" key="9">
    <source>
        <dbReference type="ARBA" id="ARBA00022958"/>
    </source>
</evidence>
<evidence type="ECO:0000256" key="11">
    <source>
        <dbReference type="ARBA" id="ARBA00023235"/>
    </source>
</evidence>
<proteinExistence type="inferred from homology"/>
<accession>A0A1H8K8A6</accession>
<keyword evidence="10 17" id="KW-0520">NAD</keyword>
<dbReference type="InterPro" id="IPR004443">
    <property type="entry name" value="YjeF_N_dom"/>
</dbReference>
<feature type="binding site" evidence="18">
    <location>
        <position position="67"/>
    </location>
    <ligand>
        <name>K(+)</name>
        <dbReference type="ChEBI" id="CHEBI:29103"/>
    </ligand>
</feature>
<dbReference type="PROSITE" id="PS51383">
    <property type="entry name" value="YJEF_C_3"/>
    <property type="match status" value="1"/>
</dbReference>
<evidence type="ECO:0000256" key="7">
    <source>
        <dbReference type="ARBA" id="ARBA00022840"/>
    </source>
</evidence>
<feature type="binding site" evidence="18">
    <location>
        <position position="148"/>
    </location>
    <ligand>
        <name>(6S)-NADPHX</name>
        <dbReference type="ChEBI" id="CHEBI:64076"/>
    </ligand>
</feature>
<dbReference type="EMBL" id="FOCT01000008">
    <property type="protein sequence ID" value="SEN89269.1"/>
    <property type="molecule type" value="Genomic_DNA"/>
</dbReference>
<evidence type="ECO:0000259" key="20">
    <source>
        <dbReference type="PROSITE" id="PS51383"/>
    </source>
</evidence>
<comment type="similarity">
    <text evidence="4 19">In the C-terminal section; belongs to the NnrD/CARKD family.</text>
</comment>
<evidence type="ECO:0000259" key="21">
    <source>
        <dbReference type="PROSITE" id="PS51385"/>
    </source>
</evidence>
<dbReference type="Proteomes" id="UP000183898">
    <property type="component" value="Unassembled WGS sequence"/>
</dbReference>
<dbReference type="PANTHER" id="PTHR12592">
    <property type="entry name" value="ATP-DEPENDENT (S)-NAD(P)H-HYDRATE DEHYDRATASE FAMILY MEMBER"/>
    <property type="match status" value="1"/>
</dbReference>
<evidence type="ECO:0000256" key="16">
    <source>
        <dbReference type="ARBA" id="ARBA00049209"/>
    </source>
</evidence>
<keyword evidence="9 18" id="KW-0630">Potassium</keyword>
<gene>
    <name evidence="17" type="primary">nnrD</name>
    <name evidence="18" type="synonym">nnrE</name>
    <name evidence="22" type="ORF">SAMN05216404_10862</name>
</gene>
<keyword evidence="11 18" id="KW-0413">Isomerase</keyword>
<feature type="binding site" evidence="17">
    <location>
        <begin position="418"/>
        <end position="422"/>
    </location>
    <ligand>
        <name>AMP</name>
        <dbReference type="ChEBI" id="CHEBI:456215"/>
    </ligand>
</feature>
<keyword evidence="12 17" id="KW-0456">Lyase</keyword>
<feature type="binding site" evidence="17">
    <location>
        <position position="448"/>
    </location>
    <ligand>
        <name>(6S)-NADPHX</name>
        <dbReference type="ChEBI" id="CHEBI:64076"/>
    </ligand>
</feature>
<evidence type="ECO:0000256" key="2">
    <source>
        <dbReference type="ARBA" id="ARBA00000909"/>
    </source>
</evidence>
<evidence type="ECO:0000256" key="18">
    <source>
        <dbReference type="HAMAP-Rule" id="MF_01966"/>
    </source>
</evidence>
<dbReference type="GO" id="GO:0046496">
    <property type="term" value="P:nicotinamide nucleotide metabolic process"/>
    <property type="evidence" value="ECO:0007669"/>
    <property type="project" value="UniProtKB-UniRule"/>
</dbReference>
<organism evidence="22 23">
    <name type="scientific">Nitrosospira multiformis</name>
    <dbReference type="NCBI Taxonomy" id="1231"/>
    <lineage>
        <taxon>Bacteria</taxon>
        <taxon>Pseudomonadati</taxon>
        <taxon>Pseudomonadota</taxon>
        <taxon>Betaproteobacteria</taxon>
        <taxon>Nitrosomonadales</taxon>
        <taxon>Nitrosomonadaceae</taxon>
        <taxon>Nitrosospira</taxon>
    </lineage>
</organism>
<evidence type="ECO:0000256" key="8">
    <source>
        <dbReference type="ARBA" id="ARBA00022857"/>
    </source>
</evidence>
<feature type="domain" description="YjeF C-terminal" evidence="20">
    <location>
        <begin position="232"/>
        <end position="508"/>
    </location>
</feature>
<evidence type="ECO:0000313" key="23">
    <source>
        <dbReference type="Proteomes" id="UP000183898"/>
    </source>
</evidence>
<dbReference type="GO" id="GO:0052855">
    <property type="term" value="F:ADP-dependent NAD(P)H-hydrate dehydratase activity"/>
    <property type="evidence" value="ECO:0007669"/>
    <property type="project" value="UniProtKB-UniRule"/>
</dbReference>
<comment type="catalytic activity">
    <reaction evidence="16 17 19">
        <text>(6S)-NADPHX + ADP = AMP + phosphate + NADPH + H(+)</text>
        <dbReference type="Rhea" id="RHEA:32235"/>
        <dbReference type="ChEBI" id="CHEBI:15378"/>
        <dbReference type="ChEBI" id="CHEBI:43474"/>
        <dbReference type="ChEBI" id="CHEBI:57783"/>
        <dbReference type="ChEBI" id="CHEBI:64076"/>
        <dbReference type="ChEBI" id="CHEBI:456215"/>
        <dbReference type="ChEBI" id="CHEBI:456216"/>
        <dbReference type="EC" id="4.2.1.136"/>
    </reaction>
</comment>
<dbReference type="Pfam" id="PF01256">
    <property type="entry name" value="Carb_kinase"/>
    <property type="match status" value="1"/>
</dbReference>
<comment type="catalytic activity">
    <reaction evidence="2 18 19">
        <text>(6R)-NADPHX = (6S)-NADPHX</text>
        <dbReference type="Rhea" id="RHEA:32227"/>
        <dbReference type="ChEBI" id="CHEBI:64076"/>
        <dbReference type="ChEBI" id="CHEBI:64077"/>
        <dbReference type="EC" id="5.1.99.6"/>
    </reaction>
</comment>
<dbReference type="CDD" id="cd01171">
    <property type="entry name" value="YXKO-related"/>
    <property type="match status" value="1"/>
</dbReference>
<reference evidence="22 23" key="1">
    <citation type="submission" date="2016-10" db="EMBL/GenBank/DDBJ databases">
        <authorList>
            <person name="de Groot N.N."/>
        </authorList>
    </citation>
    <scope>NUCLEOTIDE SEQUENCE [LARGE SCALE GENOMIC DNA]</scope>
    <source>
        <strain evidence="22 23">Nl18</strain>
    </source>
</reference>
<evidence type="ECO:0000256" key="3">
    <source>
        <dbReference type="ARBA" id="ARBA00006001"/>
    </source>
</evidence>
<dbReference type="GO" id="GO:0005524">
    <property type="term" value="F:ATP binding"/>
    <property type="evidence" value="ECO:0007669"/>
    <property type="project" value="UniProtKB-UniRule"/>
</dbReference>
<protein>
    <recommendedName>
        <fullName evidence="19">Bifunctional NAD(P)H-hydrate repair enzyme</fullName>
    </recommendedName>
    <alternativeName>
        <fullName evidence="19">Nicotinamide nucleotide repair protein</fullName>
    </alternativeName>
    <domain>
        <recommendedName>
            <fullName evidence="19">ADP-dependent (S)-NAD(P)H-hydrate dehydratase</fullName>
            <ecNumber evidence="19">4.2.1.136</ecNumber>
        </recommendedName>
        <alternativeName>
            <fullName evidence="19">ADP-dependent NAD(P)HX dehydratase</fullName>
        </alternativeName>
    </domain>
    <domain>
        <recommendedName>
            <fullName evidence="19">NAD(P)H-hydrate epimerase</fullName>
            <ecNumber evidence="19">5.1.99.6</ecNumber>
        </recommendedName>
    </domain>
</protein>
<keyword evidence="7 17" id="KW-0067">ATP-binding</keyword>
<dbReference type="NCBIfam" id="TIGR00196">
    <property type="entry name" value="yjeF_cterm"/>
    <property type="match status" value="1"/>
</dbReference>
<feature type="binding site" evidence="18">
    <location>
        <position position="166"/>
    </location>
    <ligand>
        <name>(6S)-NADPHX</name>
        <dbReference type="ChEBI" id="CHEBI:64076"/>
    </ligand>
</feature>
<dbReference type="PIRSF" id="PIRSF017184">
    <property type="entry name" value="Nnr"/>
    <property type="match status" value="1"/>
</dbReference>
<dbReference type="AlphaFoldDB" id="A0A1H8K8A6"/>
<comment type="subunit">
    <text evidence="17">Homotetramer.</text>
</comment>
<dbReference type="SUPFAM" id="SSF53613">
    <property type="entry name" value="Ribokinase-like"/>
    <property type="match status" value="1"/>
</dbReference>
<comment type="similarity">
    <text evidence="17">Belongs to the NnrD/CARKD family.</text>
</comment>
<evidence type="ECO:0000256" key="10">
    <source>
        <dbReference type="ARBA" id="ARBA00023027"/>
    </source>
</evidence>
<dbReference type="InterPro" id="IPR029056">
    <property type="entry name" value="Ribokinase-like"/>
</dbReference>
<dbReference type="RefSeq" id="WP_074746895.1">
    <property type="nucleotide sequence ID" value="NZ_FOCT01000008.1"/>
</dbReference>
<feature type="binding site" evidence="17">
    <location>
        <position position="447"/>
    </location>
    <ligand>
        <name>AMP</name>
        <dbReference type="ChEBI" id="CHEBI:456215"/>
    </ligand>
</feature>
<evidence type="ECO:0000256" key="13">
    <source>
        <dbReference type="ARBA" id="ARBA00023268"/>
    </source>
</evidence>
<dbReference type="EC" id="5.1.99.6" evidence="19"/>
<keyword evidence="13" id="KW-0511">Multifunctional enzyme</keyword>
<dbReference type="Gene3D" id="3.40.50.10260">
    <property type="entry name" value="YjeF N-terminal domain"/>
    <property type="match status" value="1"/>
</dbReference>
<dbReference type="Gene3D" id="3.40.1190.20">
    <property type="match status" value="1"/>
</dbReference>
<dbReference type="GO" id="GO:0016301">
    <property type="term" value="F:kinase activity"/>
    <property type="evidence" value="ECO:0007669"/>
    <property type="project" value="UniProtKB-KW"/>
</dbReference>
<comment type="function">
    <text evidence="14 19">Bifunctional enzyme that catalyzes the epimerization of the S- and R-forms of NAD(P)HX and the dehydration of the S-form of NAD(P)HX at the expense of ADP, which is converted to AMP. This allows the repair of both epimers of NAD(P)HX, a damaged form of NAD(P)H that is a result of enzymatic or heat-dependent hydration.</text>
</comment>
<comment type="cofactor">
    <cofactor evidence="18 19">
        <name>K(+)</name>
        <dbReference type="ChEBI" id="CHEBI:29103"/>
    </cofactor>
    <text evidence="18 19">Binds 1 potassium ion per subunit.</text>
</comment>
<comment type="similarity">
    <text evidence="18">Belongs to the NnrE/AIBP family.</text>
</comment>